<protein>
    <submittedName>
        <fullName evidence="2">Uncharacterized protein</fullName>
    </submittedName>
</protein>
<name>A0AAV2LMP6_KNICA</name>
<dbReference type="Proteomes" id="UP001497482">
    <property type="component" value="Chromosome 4"/>
</dbReference>
<feature type="transmembrane region" description="Helical" evidence="1">
    <location>
        <begin position="136"/>
        <end position="156"/>
    </location>
</feature>
<dbReference type="EMBL" id="OZ035826">
    <property type="protein sequence ID" value="CAL1603620.1"/>
    <property type="molecule type" value="Genomic_DNA"/>
</dbReference>
<keyword evidence="3" id="KW-1185">Reference proteome</keyword>
<feature type="transmembrane region" description="Helical" evidence="1">
    <location>
        <begin position="76"/>
        <end position="98"/>
    </location>
</feature>
<keyword evidence="1" id="KW-1133">Transmembrane helix</keyword>
<dbReference type="AlphaFoldDB" id="A0AAV2LMP6"/>
<proteinExistence type="predicted"/>
<keyword evidence="1" id="KW-0812">Transmembrane</keyword>
<accession>A0AAV2LMP6</accession>
<evidence type="ECO:0000313" key="3">
    <source>
        <dbReference type="Proteomes" id="UP001497482"/>
    </source>
</evidence>
<feature type="transmembrane region" description="Helical" evidence="1">
    <location>
        <begin position="110"/>
        <end position="129"/>
    </location>
</feature>
<reference evidence="2 3" key="1">
    <citation type="submission" date="2024-04" db="EMBL/GenBank/DDBJ databases">
        <authorList>
            <person name="Waldvogel A.-M."/>
            <person name="Schoenle A."/>
        </authorList>
    </citation>
    <scope>NUCLEOTIDE SEQUENCE [LARGE SCALE GENOMIC DNA]</scope>
</reference>
<keyword evidence="1" id="KW-0472">Membrane</keyword>
<sequence length="168" mass="16979">MEILGGGGVVNGEMKGCVVVCRGFLGWFGGEFGIWVGVGVCGWGVGGLKNVFWLGEGCVGGCECLRNLDLFGFGGVCWGGVVFLVGFEVGVGGLVLGLEGVVGKRVGWNVIWVGVVVGWVGFGGVWGCGMGGVGGIWGVGGGGVLLWVGGCGWWLFLGSEGGGVGWVW</sequence>
<evidence type="ECO:0000256" key="1">
    <source>
        <dbReference type="SAM" id="Phobius"/>
    </source>
</evidence>
<evidence type="ECO:0000313" key="2">
    <source>
        <dbReference type="EMBL" id="CAL1603620.1"/>
    </source>
</evidence>
<organism evidence="2 3">
    <name type="scientific">Knipowitschia caucasica</name>
    <name type="common">Caucasian dwarf goby</name>
    <name type="synonym">Pomatoschistus caucasicus</name>
    <dbReference type="NCBI Taxonomy" id="637954"/>
    <lineage>
        <taxon>Eukaryota</taxon>
        <taxon>Metazoa</taxon>
        <taxon>Chordata</taxon>
        <taxon>Craniata</taxon>
        <taxon>Vertebrata</taxon>
        <taxon>Euteleostomi</taxon>
        <taxon>Actinopterygii</taxon>
        <taxon>Neopterygii</taxon>
        <taxon>Teleostei</taxon>
        <taxon>Neoteleostei</taxon>
        <taxon>Acanthomorphata</taxon>
        <taxon>Gobiaria</taxon>
        <taxon>Gobiiformes</taxon>
        <taxon>Gobioidei</taxon>
        <taxon>Gobiidae</taxon>
        <taxon>Gobiinae</taxon>
        <taxon>Knipowitschia</taxon>
    </lineage>
</organism>
<gene>
    <name evidence="2" type="ORF">KC01_LOCUS31278</name>
</gene>